<dbReference type="InterPro" id="IPR000768">
    <property type="entry name" value="ART"/>
</dbReference>
<dbReference type="SMART" id="SM00368">
    <property type="entry name" value="LRR_RI"/>
    <property type="match status" value="8"/>
</dbReference>
<keyword evidence="4" id="KW-0548">Nucleotidyltransferase</keyword>
<evidence type="ECO:0000256" key="3">
    <source>
        <dbReference type="ARBA" id="ARBA00022679"/>
    </source>
</evidence>
<dbReference type="Gene3D" id="3.90.176.10">
    <property type="entry name" value="Toxin ADP-ribosyltransferase, Chain A, domain 1"/>
    <property type="match status" value="1"/>
</dbReference>
<dbReference type="PANTHER" id="PTHR24111:SF0">
    <property type="entry name" value="LEUCINE-RICH REPEAT-CONTAINING PROTEIN"/>
    <property type="match status" value="1"/>
</dbReference>
<evidence type="ECO:0000313" key="8">
    <source>
        <dbReference type="EMBL" id="NDV30623.1"/>
    </source>
</evidence>
<reference evidence="8" key="1">
    <citation type="journal article" date="2020" name="J. Eukaryot. Microbiol.">
        <title>De novo Sequencing, Assembly and Annotation of the Transcriptome for the Free-Living Testate Amoeba Arcella intermedia.</title>
        <authorList>
            <person name="Ribeiro G.M."/>
            <person name="Porfirio-Sousa A.L."/>
            <person name="Maurer-Alcala X.X."/>
            <person name="Katz L.A."/>
            <person name="Lahr D.J.G."/>
        </authorList>
    </citation>
    <scope>NUCLEOTIDE SEQUENCE</scope>
</reference>
<dbReference type="PANTHER" id="PTHR24111">
    <property type="entry name" value="LEUCINE-RICH REPEAT-CONTAINING PROTEIN 34"/>
    <property type="match status" value="1"/>
</dbReference>
<evidence type="ECO:0000256" key="7">
    <source>
        <dbReference type="RuleBase" id="RU361228"/>
    </source>
</evidence>
<protein>
    <recommendedName>
        <fullName evidence="7">NAD(P)(+)--arginine ADP-ribosyltransferase</fullName>
        <ecNumber evidence="7">2.4.2.31</ecNumber>
    </recommendedName>
    <alternativeName>
        <fullName evidence="7">Mono(ADP-ribosyl)transferase</fullName>
    </alternativeName>
</protein>
<evidence type="ECO:0000256" key="6">
    <source>
        <dbReference type="ARBA" id="ARBA00047597"/>
    </source>
</evidence>
<keyword evidence="2 7" id="KW-0328">Glycosyltransferase</keyword>
<accession>A0A6B2L0U2</accession>
<dbReference type="Pfam" id="PF01129">
    <property type="entry name" value="ART"/>
    <property type="match status" value="1"/>
</dbReference>
<dbReference type="PROSITE" id="PS51996">
    <property type="entry name" value="TR_MART"/>
    <property type="match status" value="1"/>
</dbReference>
<dbReference type="SUPFAM" id="SSF52047">
    <property type="entry name" value="RNI-like"/>
    <property type="match status" value="1"/>
</dbReference>
<dbReference type="EC" id="2.4.2.31" evidence="7"/>
<dbReference type="Pfam" id="PF13516">
    <property type="entry name" value="LRR_6"/>
    <property type="match status" value="7"/>
</dbReference>
<dbReference type="GO" id="GO:0106274">
    <property type="term" value="F:NAD+-protein-arginine ADP-ribosyltransferase activity"/>
    <property type="evidence" value="ECO:0007669"/>
    <property type="project" value="UniProtKB-EC"/>
</dbReference>
<keyword evidence="3 7" id="KW-0808">Transferase</keyword>
<dbReference type="EMBL" id="GIBP01001654">
    <property type="protein sequence ID" value="NDV30623.1"/>
    <property type="molecule type" value="Transcribed_RNA"/>
</dbReference>
<evidence type="ECO:0000256" key="1">
    <source>
        <dbReference type="ARBA" id="ARBA00009558"/>
    </source>
</evidence>
<name>A0A6B2L0U2_9EUKA</name>
<keyword evidence="7" id="KW-0520">NAD</keyword>
<organism evidence="8">
    <name type="scientific">Arcella intermedia</name>
    <dbReference type="NCBI Taxonomy" id="1963864"/>
    <lineage>
        <taxon>Eukaryota</taxon>
        <taxon>Amoebozoa</taxon>
        <taxon>Tubulinea</taxon>
        <taxon>Elardia</taxon>
        <taxon>Arcellinida</taxon>
        <taxon>Sphaerothecina</taxon>
        <taxon>Arcellidae</taxon>
        <taxon>Arcella</taxon>
    </lineage>
</organism>
<evidence type="ECO:0000256" key="2">
    <source>
        <dbReference type="ARBA" id="ARBA00022676"/>
    </source>
</evidence>
<dbReference type="InterPro" id="IPR001611">
    <property type="entry name" value="Leu-rich_rpt"/>
</dbReference>
<dbReference type="InterPro" id="IPR052201">
    <property type="entry name" value="LRR-containing_regulator"/>
</dbReference>
<proteinExistence type="inferred from homology"/>
<dbReference type="GO" id="GO:0016779">
    <property type="term" value="F:nucleotidyltransferase activity"/>
    <property type="evidence" value="ECO:0007669"/>
    <property type="project" value="UniProtKB-KW"/>
</dbReference>
<dbReference type="Gene3D" id="3.80.10.10">
    <property type="entry name" value="Ribonuclease Inhibitor"/>
    <property type="match status" value="3"/>
</dbReference>
<dbReference type="AlphaFoldDB" id="A0A6B2L0U2"/>
<keyword evidence="7" id="KW-0521">NADP</keyword>
<dbReference type="InterPro" id="IPR032675">
    <property type="entry name" value="LRR_dom_sf"/>
</dbReference>
<keyword evidence="5" id="KW-0677">Repeat</keyword>
<evidence type="ECO:0000256" key="5">
    <source>
        <dbReference type="ARBA" id="ARBA00022737"/>
    </source>
</evidence>
<sequence length="554" mass="62623">MFLASKQIDDAGALVVSSILFNSTSIQQLYLNDNPIGPEGAKSLADSLEKNTTLCELYLEGNQIGDIGLMYLCKALQLNTTLKQLDLNNNQIGEEGSKYISDMLERNSTLLILDLKLNEIGPEGLRLLSHSFSINNTLNQLVLHTNSIGAKGAQEVANILLNNSSLKQLDLFYNNIGDEGARHISEALKKNSTLNHLDLGYNNIGDIGASYLSDAIKMNSSLTLLNLEANKITSDGVIQIRDALKLNSTMILLDLDGPNELKQDIQSKLNHNNSIRRLHSQKPFSLLIASSNPTPSPSIPPPINTPSVPSEQKLEYQRLKFSNDEENMRYKGVLEITKNFQPTKKCKEYVLQLADLENCHKFPFIVQEVEYFMESLGGFTSNLSQDEIFSIALYSWDIRPNGSEEENFYYVLNIMLRKRILKLMEQLSGYLYYMQSALSKLDSFVGKVYRGINQRDYIQNHYTQGRRIHWSSYSSTTKDIKVAKEFAHNEGVVMQLDVLNGKSIHQFSRYGGEWEILLSPNMIFIVTKAVHYYEKGGYYRICLSQQAPNDTFVF</sequence>
<dbReference type="SUPFAM" id="SSF56399">
    <property type="entry name" value="ADP-ribosylation"/>
    <property type="match status" value="1"/>
</dbReference>
<evidence type="ECO:0000256" key="4">
    <source>
        <dbReference type="ARBA" id="ARBA00022695"/>
    </source>
</evidence>
<comment type="catalytic activity">
    <reaction evidence="6 7">
        <text>L-arginyl-[protein] + NAD(+) = N(omega)-(ADP-D-ribosyl)-L-arginyl-[protein] + nicotinamide + H(+)</text>
        <dbReference type="Rhea" id="RHEA:19149"/>
        <dbReference type="Rhea" id="RHEA-COMP:10532"/>
        <dbReference type="Rhea" id="RHEA-COMP:15087"/>
        <dbReference type="ChEBI" id="CHEBI:15378"/>
        <dbReference type="ChEBI" id="CHEBI:17154"/>
        <dbReference type="ChEBI" id="CHEBI:29965"/>
        <dbReference type="ChEBI" id="CHEBI:57540"/>
        <dbReference type="ChEBI" id="CHEBI:142554"/>
        <dbReference type="EC" id="2.4.2.31"/>
    </reaction>
</comment>
<comment type="similarity">
    <text evidence="1 7">Belongs to the Arg-specific ADP-ribosyltransferase family.</text>
</comment>